<dbReference type="OrthoDB" id="9778320at2"/>
<keyword evidence="3" id="KW-1185">Reference proteome</keyword>
<comment type="caution">
    <text evidence="2">The sequence shown here is derived from an EMBL/GenBank/DDBJ whole genome shotgun (WGS) entry which is preliminary data.</text>
</comment>
<proteinExistence type="predicted"/>
<organism evidence="2 3">
    <name type="scientific">Brunnivagina elsteri CCALA 953</name>
    <dbReference type="NCBI Taxonomy" id="987040"/>
    <lineage>
        <taxon>Bacteria</taxon>
        <taxon>Bacillati</taxon>
        <taxon>Cyanobacteriota</taxon>
        <taxon>Cyanophyceae</taxon>
        <taxon>Nostocales</taxon>
        <taxon>Calotrichaceae</taxon>
        <taxon>Brunnivagina</taxon>
    </lineage>
</organism>
<dbReference type="InterPro" id="IPR018711">
    <property type="entry name" value="NAGPA"/>
</dbReference>
<feature type="domain" description="Phosphodiester glycosidase" evidence="1">
    <location>
        <begin position="230"/>
        <end position="412"/>
    </location>
</feature>
<reference evidence="2 3" key="1">
    <citation type="submission" date="2017-08" db="EMBL/GenBank/DDBJ databases">
        <title>Draft genome sequence of filamentous cyanobacterium Calothrix elsteri CCALA 953.</title>
        <authorList>
            <person name="Gagunashvili A.N."/>
            <person name="Elster J."/>
            <person name="Andresson O.S."/>
        </authorList>
    </citation>
    <scope>NUCLEOTIDE SEQUENCE [LARGE SCALE GENOMIC DNA]</scope>
    <source>
        <strain evidence="2 3">CCALA 953</strain>
    </source>
</reference>
<dbReference type="RefSeq" id="WP_095723775.1">
    <property type="nucleotide sequence ID" value="NZ_NTFS01000313.1"/>
</dbReference>
<sequence>MTLIPKNPLSSCRDAIISSSTSNLSQRFYSINSCLQGKNQPIVAKLSLVIIYLYLLLLVCPQIAIAQSSASNSDKSKSLLTQNQACGQILGISDLVRVSEQVSTWLEKSHKVIEVISQAVSQKNTLTSLVNVNKLGNNSAASGFHSIITNNLMPLSAISLEKPLSIYIQAWKQELLPLLNPDFNFRNPVQLARTTINNVSLILISGGKPISIHADSRYQVPEIITKSGTNAIAAVDGTFFSLKYLKSNTMIGPVLSQVTNNFIPGNNSENKKLTDRPLVLISPQKVSYIPFEPEKHNTLPGIQAEMPNVTDAFVAGAWLVKDGTNLPRESYKTLYGADVARHRAFWGISKSGVPTVGVSTKPVDSANLGIILVKAGLQDAVMLDSGASTSLAFQGQSLVPYTPRPVPHAIALLPSDSDRHNCAISGSLMPKVYRISLNPILIFLPVKKFVAKLRNLLALFPVRSHK</sequence>
<dbReference type="AlphaFoldDB" id="A0A2A2TDM0"/>
<evidence type="ECO:0000259" key="1">
    <source>
        <dbReference type="Pfam" id="PF09992"/>
    </source>
</evidence>
<dbReference type="EMBL" id="NTFS01000313">
    <property type="protein sequence ID" value="PAX51897.1"/>
    <property type="molecule type" value="Genomic_DNA"/>
</dbReference>
<protein>
    <recommendedName>
        <fullName evidence="1">Phosphodiester glycosidase domain-containing protein</fullName>
    </recommendedName>
</protein>
<accession>A0A2A2TDM0</accession>
<dbReference type="Pfam" id="PF09992">
    <property type="entry name" value="NAGPA"/>
    <property type="match status" value="1"/>
</dbReference>
<dbReference type="Proteomes" id="UP000218238">
    <property type="component" value="Unassembled WGS sequence"/>
</dbReference>
<gene>
    <name evidence="2" type="ORF">CK510_22270</name>
</gene>
<name>A0A2A2TDM0_9CYAN</name>
<evidence type="ECO:0000313" key="2">
    <source>
        <dbReference type="EMBL" id="PAX51897.1"/>
    </source>
</evidence>
<evidence type="ECO:0000313" key="3">
    <source>
        <dbReference type="Proteomes" id="UP000218238"/>
    </source>
</evidence>